<dbReference type="InterPro" id="IPR005119">
    <property type="entry name" value="LysR_subst-bd"/>
</dbReference>
<dbReference type="Proteomes" id="UP000249720">
    <property type="component" value="Unassembled WGS sequence"/>
</dbReference>
<dbReference type="Gene3D" id="3.40.190.290">
    <property type="match status" value="1"/>
</dbReference>
<dbReference type="SUPFAM" id="SSF53850">
    <property type="entry name" value="Periplasmic binding protein-like II"/>
    <property type="match status" value="1"/>
</dbReference>
<organism evidence="6 7">
    <name type="scientific">Hydrotalea sandarakina</name>
    <dbReference type="NCBI Taxonomy" id="1004304"/>
    <lineage>
        <taxon>Bacteria</taxon>
        <taxon>Pseudomonadati</taxon>
        <taxon>Bacteroidota</taxon>
        <taxon>Chitinophagia</taxon>
        <taxon>Chitinophagales</taxon>
        <taxon>Chitinophagaceae</taxon>
        <taxon>Hydrotalea</taxon>
    </lineage>
</organism>
<dbReference type="SUPFAM" id="SSF46785">
    <property type="entry name" value="Winged helix' DNA-binding domain"/>
    <property type="match status" value="1"/>
</dbReference>
<comment type="caution">
    <text evidence="6">The sequence shown here is derived from an EMBL/GenBank/DDBJ whole genome shotgun (WGS) entry which is preliminary data.</text>
</comment>
<evidence type="ECO:0000256" key="1">
    <source>
        <dbReference type="ARBA" id="ARBA00009437"/>
    </source>
</evidence>
<evidence type="ECO:0000256" key="4">
    <source>
        <dbReference type="ARBA" id="ARBA00023163"/>
    </source>
</evidence>
<dbReference type="InterPro" id="IPR036390">
    <property type="entry name" value="WH_DNA-bd_sf"/>
</dbReference>
<dbReference type="PRINTS" id="PR00039">
    <property type="entry name" value="HTHLYSR"/>
</dbReference>
<dbReference type="Pfam" id="PF00126">
    <property type="entry name" value="HTH_1"/>
    <property type="match status" value="1"/>
</dbReference>
<dbReference type="GO" id="GO:0000976">
    <property type="term" value="F:transcription cis-regulatory region binding"/>
    <property type="evidence" value="ECO:0007669"/>
    <property type="project" value="TreeGrafter"/>
</dbReference>
<evidence type="ECO:0000256" key="2">
    <source>
        <dbReference type="ARBA" id="ARBA00023015"/>
    </source>
</evidence>
<sequence length="307" mass="34756">MNYTLHQLLVFTTIAKTESITKAAEELNLTQPAVSIQLKNLQDQFELPLTEIIGRKLYVTEFGKEIAAAANNILNEVQAIDYKTQEYKGLLSGKLKIAAVSTGIYVIPYFLEGFLQQHPGIALSLDVTNKAKVLESLENNDIDFAMVSVLPENMAIENIPLLKNKLYLINNTQQIFPAKKHSLSLLEKIPLIFREQGSGTRLTMESFFAEKNITVHQKMELTSNEAVKQAVLAGLGSSIMPLIGIKNELMNKSLQIIPLQNFPIITNWQLIWRKGKKHSAIGRALLKHIQAEKENIIKKYFDWYEQY</sequence>
<evidence type="ECO:0000313" key="6">
    <source>
        <dbReference type="EMBL" id="PZX62769.1"/>
    </source>
</evidence>
<dbReference type="AlphaFoldDB" id="A0A2W7S748"/>
<name>A0A2W7S748_9BACT</name>
<evidence type="ECO:0000313" key="7">
    <source>
        <dbReference type="Proteomes" id="UP000249720"/>
    </source>
</evidence>
<dbReference type="OrthoDB" id="9785745at2"/>
<keyword evidence="4" id="KW-0804">Transcription</keyword>
<dbReference type="PANTHER" id="PTHR30126">
    <property type="entry name" value="HTH-TYPE TRANSCRIPTIONAL REGULATOR"/>
    <property type="match status" value="1"/>
</dbReference>
<evidence type="ECO:0000256" key="3">
    <source>
        <dbReference type="ARBA" id="ARBA00023125"/>
    </source>
</evidence>
<accession>A0A2W7S748</accession>
<proteinExistence type="inferred from homology"/>
<dbReference type="InterPro" id="IPR000847">
    <property type="entry name" value="LysR_HTH_N"/>
</dbReference>
<evidence type="ECO:0000259" key="5">
    <source>
        <dbReference type="PROSITE" id="PS50931"/>
    </source>
</evidence>
<comment type="similarity">
    <text evidence="1">Belongs to the LysR transcriptional regulatory family.</text>
</comment>
<feature type="domain" description="HTH lysR-type" evidence="5">
    <location>
        <begin position="1"/>
        <end position="60"/>
    </location>
</feature>
<dbReference type="EMBL" id="QKZV01000004">
    <property type="protein sequence ID" value="PZX62769.1"/>
    <property type="molecule type" value="Genomic_DNA"/>
</dbReference>
<dbReference type="PROSITE" id="PS50931">
    <property type="entry name" value="HTH_LYSR"/>
    <property type="match status" value="1"/>
</dbReference>
<dbReference type="Gene3D" id="1.10.10.10">
    <property type="entry name" value="Winged helix-like DNA-binding domain superfamily/Winged helix DNA-binding domain"/>
    <property type="match status" value="1"/>
</dbReference>
<dbReference type="RefSeq" id="WP_111294780.1">
    <property type="nucleotide sequence ID" value="NZ_QKZV01000004.1"/>
</dbReference>
<keyword evidence="7" id="KW-1185">Reference proteome</keyword>
<reference evidence="6 7" key="1">
    <citation type="submission" date="2018-06" db="EMBL/GenBank/DDBJ databases">
        <title>Genomic Encyclopedia of Archaeal and Bacterial Type Strains, Phase II (KMG-II): from individual species to whole genera.</title>
        <authorList>
            <person name="Goeker M."/>
        </authorList>
    </citation>
    <scope>NUCLEOTIDE SEQUENCE [LARGE SCALE GENOMIC DNA]</scope>
    <source>
        <strain evidence="6 7">DSM 23241</strain>
    </source>
</reference>
<dbReference type="PANTHER" id="PTHR30126:SF5">
    <property type="entry name" value="HTH-TYPE TRANSCRIPTIONAL ACTIVATOR CMPR"/>
    <property type="match status" value="1"/>
</dbReference>
<dbReference type="Pfam" id="PF03466">
    <property type="entry name" value="LysR_substrate"/>
    <property type="match status" value="1"/>
</dbReference>
<dbReference type="InterPro" id="IPR036388">
    <property type="entry name" value="WH-like_DNA-bd_sf"/>
</dbReference>
<keyword evidence="3 6" id="KW-0238">DNA-binding</keyword>
<gene>
    <name evidence="6" type="ORF">LX80_01463</name>
</gene>
<keyword evidence="2" id="KW-0805">Transcription regulation</keyword>
<protein>
    <submittedName>
        <fullName evidence="6">DNA-binding transcriptional LysR family regulator</fullName>
    </submittedName>
</protein>
<dbReference type="GO" id="GO:0003700">
    <property type="term" value="F:DNA-binding transcription factor activity"/>
    <property type="evidence" value="ECO:0007669"/>
    <property type="project" value="InterPro"/>
</dbReference>